<reference evidence="4 5" key="1">
    <citation type="submission" date="2023-08" db="EMBL/GenBank/DDBJ databases">
        <authorList>
            <person name="Palmer J.M."/>
        </authorList>
    </citation>
    <scope>NUCLEOTIDE SEQUENCE [LARGE SCALE GENOMIC DNA]</scope>
    <source>
        <strain evidence="4 5">TWF481</strain>
    </source>
</reference>
<feature type="chain" id="PRO_5043732077" evidence="3">
    <location>
        <begin position="29"/>
        <end position="587"/>
    </location>
</feature>
<organism evidence="4 5">
    <name type="scientific">Arthrobotrys musiformis</name>
    <dbReference type="NCBI Taxonomy" id="47236"/>
    <lineage>
        <taxon>Eukaryota</taxon>
        <taxon>Fungi</taxon>
        <taxon>Dikarya</taxon>
        <taxon>Ascomycota</taxon>
        <taxon>Pezizomycotina</taxon>
        <taxon>Orbiliomycetes</taxon>
        <taxon>Orbiliales</taxon>
        <taxon>Orbiliaceae</taxon>
        <taxon>Arthrobotrys</taxon>
    </lineage>
</organism>
<dbReference type="EMBL" id="JAVHJL010000002">
    <property type="protein sequence ID" value="KAK6508806.1"/>
    <property type="molecule type" value="Genomic_DNA"/>
</dbReference>
<name>A0AAV9WI33_9PEZI</name>
<evidence type="ECO:0000313" key="4">
    <source>
        <dbReference type="EMBL" id="KAK6508806.1"/>
    </source>
</evidence>
<feature type="compositionally biased region" description="Basic and acidic residues" evidence="1">
    <location>
        <begin position="557"/>
        <end position="579"/>
    </location>
</feature>
<evidence type="ECO:0000256" key="1">
    <source>
        <dbReference type="SAM" id="MobiDB-lite"/>
    </source>
</evidence>
<accession>A0AAV9WI33</accession>
<keyword evidence="3" id="KW-0732">Signal</keyword>
<keyword evidence="2" id="KW-1133">Transmembrane helix</keyword>
<dbReference type="AlphaFoldDB" id="A0AAV9WI33"/>
<sequence length="587" mass="63708">MVDSGFEPIHFMFYFACYLVFWVSIATAKPDCDATDIVLKVRADFEKLVKGCTELGGNLAVSIAYDELAITGVERIRGNLFVKDGLGEIANWTKVNDLTERRITFPNLTNVDGNFEVSKLATNSPADAVRPALTIGPIDVGGNVYIHDTILSWAEIQIGACKKATITDNTDLDRRDSGLPLSMDNLELSGNTVRKVVNEEQTYYFPDITEMSGEIYMEASSLSLGNQVSALDPSYAGLSMPKLEQVAGIYIKEAPFVELPSIKNISISLTLVDLKATKLEYPDLVNIGSGGNGSFTLENAGKLFKVDMASLETIQGDVAISGNTLWKDIAGFGALKSVSGDMSFDGPIWSLSLPSLSNVDGKFTIKSSAPFNCTPWNQRQIQTRFAKGDYVCESEIDPQSLQAGFDRNSAGQDLPGTGEPPGSPSRIPIIAGAAAGGIVAIVVISLAIFYFRRRPRKVPDLLPGIANPELENKEAHLYEADAKNTEIKAEAVGYIPPTEIPGDFYPVEMYVSDTVPVEIDGSELFRPPAPAFARNSRLNGSLQRRDDGSTGQNGGRDSWRPQDDAAFSSDRRGYLRDSEFTNGSPMQ</sequence>
<comment type="caution">
    <text evidence="4">The sequence shown here is derived from an EMBL/GenBank/DDBJ whole genome shotgun (WGS) entry which is preliminary data.</text>
</comment>
<gene>
    <name evidence="4" type="ORF">TWF481_003575</name>
</gene>
<feature type="region of interest" description="Disordered" evidence="1">
    <location>
        <begin position="403"/>
        <end position="424"/>
    </location>
</feature>
<dbReference type="Proteomes" id="UP001370758">
    <property type="component" value="Unassembled WGS sequence"/>
</dbReference>
<feature type="signal peptide" evidence="3">
    <location>
        <begin position="1"/>
        <end position="28"/>
    </location>
</feature>
<evidence type="ECO:0000256" key="2">
    <source>
        <dbReference type="SAM" id="Phobius"/>
    </source>
</evidence>
<keyword evidence="2" id="KW-0812">Transmembrane</keyword>
<feature type="transmembrane region" description="Helical" evidence="2">
    <location>
        <begin position="429"/>
        <end position="451"/>
    </location>
</feature>
<proteinExistence type="predicted"/>
<keyword evidence="2" id="KW-0472">Membrane</keyword>
<feature type="region of interest" description="Disordered" evidence="1">
    <location>
        <begin position="535"/>
        <end position="587"/>
    </location>
</feature>
<protein>
    <submittedName>
        <fullName evidence="4">Uncharacterized protein</fullName>
    </submittedName>
</protein>
<evidence type="ECO:0000313" key="5">
    <source>
        <dbReference type="Proteomes" id="UP001370758"/>
    </source>
</evidence>
<keyword evidence="5" id="KW-1185">Reference proteome</keyword>
<evidence type="ECO:0000256" key="3">
    <source>
        <dbReference type="SAM" id="SignalP"/>
    </source>
</evidence>